<evidence type="ECO:0000313" key="3">
    <source>
        <dbReference type="Proteomes" id="UP000480246"/>
    </source>
</evidence>
<evidence type="ECO:0000313" key="2">
    <source>
        <dbReference type="EMBL" id="KAB8137811.1"/>
    </source>
</evidence>
<dbReference type="Pfam" id="PF03551">
    <property type="entry name" value="PadR"/>
    <property type="match status" value="1"/>
</dbReference>
<dbReference type="AlphaFoldDB" id="A0A7C8GU00"/>
<accession>A0A7C8GU00</accession>
<dbReference type="Gene3D" id="1.10.10.10">
    <property type="entry name" value="Winged helix-like DNA-binding domain superfamily/Winged helix DNA-binding domain"/>
    <property type="match status" value="1"/>
</dbReference>
<dbReference type="InterPro" id="IPR036390">
    <property type="entry name" value="WH_DNA-bd_sf"/>
</dbReference>
<dbReference type="InterPro" id="IPR005149">
    <property type="entry name" value="Tscrpt_reg_PadR_N"/>
</dbReference>
<dbReference type="InterPro" id="IPR036388">
    <property type="entry name" value="WH-like_DNA-bd_sf"/>
</dbReference>
<keyword evidence="3" id="KW-1185">Reference proteome</keyword>
<sequence length="153" mass="17798">MNDPLMKLKNSMKKTVFKDFSFSDERKNAVKEAIRSNQSQQQYNTWKAETIMAVLGSVQQQPMQGYDISIQLFQKGELIFQNNEGQLYTLLHLLENKEILTSSWSDNKKHYALTPKGKKYLAAYKQDNSHQPVSLKHLLEEASLWAQQNLKNF</sequence>
<dbReference type="OrthoDB" id="2440228at2"/>
<dbReference type="PANTHER" id="PTHR43252">
    <property type="entry name" value="TRANSCRIPTIONAL REGULATOR YQJI"/>
    <property type="match status" value="1"/>
</dbReference>
<protein>
    <submittedName>
        <fullName evidence="2">PadR family transcriptional regulator</fullName>
    </submittedName>
</protein>
<dbReference type="EMBL" id="WEID01000035">
    <property type="protein sequence ID" value="KAB8137811.1"/>
    <property type="molecule type" value="Genomic_DNA"/>
</dbReference>
<gene>
    <name evidence="2" type="ORF">F9U64_07695</name>
</gene>
<reference evidence="2 3" key="1">
    <citation type="submission" date="2019-10" db="EMBL/GenBank/DDBJ databases">
        <title>Gracilibacillus sp. nov. isolated from rice seeds.</title>
        <authorList>
            <person name="He S."/>
        </authorList>
    </citation>
    <scope>NUCLEOTIDE SEQUENCE [LARGE SCALE GENOMIC DNA]</scope>
    <source>
        <strain evidence="2 3">TD8</strain>
    </source>
</reference>
<name>A0A7C8GU00_9BACI</name>
<dbReference type="NCBIfam" id="NF006931">
    <property type="entry name" value="PRK09416.1"/>
    <property type="match status" value="1"/>
</dbReference>
<dbReference type="SUPFAM" id="SSF46785">
    <property type="entry name" value="Winged helix' DNA-binding domain"/>
    <property type="match status" value="1"/>
</dbReference>
<proteinExistence type="predicted"/>
<evidence type="ECO:0000259" key="1">
    <source>
        <dbReference type="Pfam" id="PF03551"/>
    </source>
</evidence>
<dbReference type="Proteomes" id="UP000480246">
    <property type="component" value="Unassembled WGS sequence"/>
</dbReference>
<organism evidence="2 3">
    <name type="scientific">Gracilibacillus oryzae</name>
    <dbReference type="NCBI Taxonomy" id="1672701"/>
    <lineage>
        <taxon>Bacteria</taxon>
        <taxon>Bacillati</taxon>
        <taxon>Bacillota</taxon>
        <taxon>Bacilli</taxon>
        <taxon>Bacillales</taxon>
        <taxon>Bacillaceae</taxon>
        <taxon>Gracilibacillus</taxon>
    </lineage>
</organism>
<feature type="domain" description="Transcription regulator PadR N-terminal" evidence="1">
    <location>
        <begin position="54"/>
        <end position="122"/>
    </location>
</feature>
<comment type="caution">
    <text evidence="2">The sequence shown here is derived from an EMBL/GenBank/DDBJ whole genome shotgun (WGS) entry which is preliminary data.</text>
</comment>
<dbReference type="PANTHER" id="PTHR43252:SF6">
    <property type="entry name" value="NEGATIVE TRANSCRIPTION REGULATOR PADR"/>
    <property type="match status" value="1"/>
</dbReference>